<feature type="chain" id="PRO_5013107354" description="Gnk2-homologous domain-containing protein" evidence="3">
    <location>
        <begin position="26"/>
        <end position="292"/>
    </location>
</feature>
<gene>
    <name evidence="5" type="ORF">MANES_02G155900v8</name>
</gene>
<dbReference type="PANTHER" id="PTHR32099">
    <property type="entry name" value="CYSTEINE-RICH REPEAT SECRETORY PROTEIN"/>
    <property type="match status" value="1"/>
</dbReference>
<keyword evidence="1 3" id="KW-0732">Signal</keyword>
<dbReference type="InterPro" id="IPR038408">
    <property type="entry name" value="GNK2_sf"/>
</dbReference>
<dbReference type="FunFam" id="3.30.430.20:FF:000002">
    <property type="entry name" value="Cysteine-rich receptor-like protein kinase 10"/>
    <property type="match status" value="1"/>
</dbReference>
<dbReference type="InterPro" id="IPR002902">
    <property type="entry name" value="GNK2"/>
</dbReference>
<dbReference type="Proteomes" id="UP000091857">
    <property type="component" value="Chromosome 2"/>
</dbReference>
<evidence type="ECO:0000256" key="2">
    <source>
        <dbReference type="ARBA" id="ARBA00022737"/>
    </source>
</evidence>
<dbReference type="Pfam" id="PF01657">
    <property type="entry name" value="Stress-antifung"/>
    <property type="match status" value="2"/>
</dbReference>
<proteinExistence type="predicted"/>
<feature type="signal peptide" evidence="3">
    <location>
        <begin position="1"/>
        <end position="25"/>
    </location>
</feature>
<dbReference type="PROSITE" id="PS51473">
    <property type="entry name" value="GNK2"/>
    <property type="match status" value="2"/>
</dbReference>
<dbReference type="EMBL" id="CM004388">
    <property type="protein sequence ID" value="OAY58175.1"/>
    <property type="molecule type" value="Genomic_DNA"/>
</dbReference>
<evidence type="ECO:0000313" key="5">
    <source>
        <dbReference type="EMBL" id="OAY58175.1"/>
    </source>
</evidence>
<dbReference type="FunFam" id="3.30.430.20:FF:000003">
    <property type="entry name" value="Cysteine-rich RLK (RECEPTOR-like protein kinase) 10"/>
    <property type="match status" value="1"/>
</dbReference>
<protein>
    <recommendedName>
        <fullName evidence="4">Gnk2-homologous domain-containing protein</fullName>
    </recommendedName>
</protein>
<dbReference type="STRING" id="3983.A0A2C9WEB2"/>
<dbReference type="Gene3D" id="3.30.430.20">
    <property type="entry name" value="Gnk2 domain, C-X8-C-X2-C motif"/>
    <property type="match status" value="2"/>
</dbReference>
<feature type="domain" description="Gnk2-homologous" evidence="4">
    <location>
        <begin position="26"/>
        <end position="129"/>
    </location>
</feature>
<dbReference type="AlphaFoldDB" id="A0A2C9WEB2"/>
<accession>A0A2C9WEB2</accession>
<organism evidence="5 6">
    <name type="scientific">Manihot esculenta</name>
    <name type="common">Cassava</name>
    <name type="synonym">Jatropha manihot</name>
    <dbReference type="NCBI Taxonomy" id="3983"/>
    <lineage>
        <taxon>Eukaryota</taxon>
        <taxon>Viridiplantae</taxon>
        <taxon>Streptophyta</taxon>
        <taxon>Embryophyta</taxon>
        <taxon>Tracheophyta</taxon>
        <taxon>Spermatophyta</taxon>
        <taxon>Magnoliopsida</taxon>
        <taxon>eudicotyledons</taxon>
        <taxon>Gunneridae</taxon>
        <taxon>Pentapetalae</taxon>
        <taxon>rosids</taxon>
        <taxon>fabids</taxon>
        <taxon>Malpighiales</taxon>
        <taxon>Euphorbiaceae</taxon>
        <taxon>Crotonoideae</taxon>
        <taxon>Manihoteae</taxon>
        <taxon>Manihot</taxon>
    </lineage>
</organism>
<evidence type="ECO:0000259" key="4">
    <source>
        <dbReference type="PROSITE" id="PS51473"/>
    </source>
</evidence>
<evidence type="ECO:0000256" key="1">
    <source>
        <dbReference type="ARBA" id="ARBA00022729"/>
    </source>
</evidence>
<comment type="caution">
    <text evidence="5">The sequence shown here is derived from an EMBL/GenBank/DDBJ whole genome shotgun (WGS) entry which is preliminary data.</text>
</comment>
<reference evidence="6" key="1">
    <citation type="journal article" date="2016" name="Nat. Biotechnol.">
        <title>Sequencing wild and cultivated cassava and related species reveals extensive interspecific hybridization and genetic diversity.</title>
        <authorList>
            <person name="Bredeson J.V."/>
            <person name="Lyons J.B."/>
            <person name="Prochnik S.E."/>
            <person name="Wu G.A."/>
            <person name="Ha C.M."/>
            <person name="Edsinger-Gonzales E."/>
            <person name="Grimwood J."/>
            <person name="Schmutz J."/>
            <person name="Rabbi I.Y."/>
            <person name="Egesi C."/>
            <person name="Nauluvula P."/>
            <person name="Lebot V."/>
            <person name="Ndunguru J."/>
            <person name="Mkamilo G."/>
            <person name="Bart R.S."/>
            <person name="Setter T.L."/>
            <person name="Gleadow R.M."/>
            <person name="Kulakow P."/>
            <person name="Ferguson M.E."/>
            <person name="Rounsley S."/>
            <person name="Rokhsar D.S."/>
        </authorList>
    </citation>
    <scope>NUCLEOTIDE SEQUENCE [LARGE SCALE GENOMIC DNA]</scope>
    <source>
        <strain evidence="6">cv. AM560-2</strain>
    </source>
</reference>
<keyword evidence="2" id="KW-0677">Repeat</keyword>
<evidence type="ECO:0000313" key="6">
    <source>
        <dbReference type="Proteomes" id="UP000091857"/>
    </source>
</evidence>
<keyword evidence="6" id="KW-1185">Reference proteome</keyword>
<name>A0A2C9WEB2_MANES</name>
<dbReference type="OMA" id="SAENCTR"/>
<dbReference type="CDD" id="cd23509">
    <property type="entry name" value="Gnk2-like"/>
    <property type="match status" value="2"/>
</dbReference>
<dbReference type="PANTHER" id="PTHR32099:SF51">
    <property type="entry name" value="CYSTEINE-RICH RECEPTOR-LIKE PROTEIN KINASE 25 ISOFORM X1"/>
    <property type="match status" value="1"/>
</dbReference>
<dbReference type="Gramene" id="Manes.02G155900.1.v8.1">
    <property type="protein sequence ID" value="Manes.02G155900.1.v8.1.CDS"/>
    <property type="gene ID" value="Manes.02G155900.v8.1"/>
</dbReference>
<sequence length="292" mass="32266">MTSSRFLFFLCCLLSLQVLPLITLAQPQMSYHDCTVENTTNGSYHENLNRLLTSIYTNTQIDYGFYNFSYGNDPDKVYANGLCRPDITPESCRDCLKSASESLTTLCPNSKEAIGGLDNCILRYTNRSIFGVMEEGPYFFVYSMNNVSDVNGFNISRKTLLDKLRDEAAAGDSRYKYAVGDIAAPNSQKIYALAQCTPDLSTQDCSKCLTQAIELLPKCCDERQGGRIITPSCNFRYEIDLFYDHAATKKPELSPTSPASIPSPPPSNAARIGKASNVAATLIMGSMPMLFL</sequence>
<evidence type="ECO:0000256" key="3">
    <source>
        <dbReference type="SAM" id="SignalP"/>
    </source>
</evidence>
<feature type="domain" description="Gnk2-homologous" evidence="4">
    <location>
        <begin position="135"/>
        <end position="242"/>
    </location>
</feature>
<dbReference type="OrthoDB" id="1909574at2759"/>